<sequence>MKCKLCMDLKAVHPEDWPPDGIIPAGTILEAPQIYKFVIHGCADPADEECRVAAGMSDPEIVLAKMHQRRKAAGIHPDDFEAFDTGVMVGYNPDGTWKPGPNFEDAAWEQRKEDSPIIIIEDE</sequence>
<evidence type="ECO:0000313" key="3">
    <source>
        <dbReference type="EMBL" id="KKN18577.1"/>
    </source>
</evidence>
<dbReference type="EMBL" id="LAZR01009938">
    <property type="protein sequence ID" value="KKM69743.1"/>
    <property type="molecule type" value="Genomic_DNA"/>
</dbReference>
<dbReference type="EMBL" id="LAZR01003413">
    <property type="protein sequence ID" value="KKN18577.1"/>
    <property type="molecule type" value="Genomic_DNA"/>
</dbReference>
<accession>A0A0F9P2F1</accession>
<reference evidence="3" key="1">
    <citation type="journal article" date="2015" name="Nature">
        <title>Complex archaea that bridge the gap between prokaryotes and eukaryotes.</title>
        <authorList>
            <person name="Spang A."/>
            <person name="Saw J.H."/>
            <person name="Jorgensen S.L."/>
            <person name="Zaremba-Niedzwiedzka K."/>
            <person name="Martijn J."/>
            <person name="Lind A.E."/>
            <person name="van Eijk R."/>
            <person name="Schleper C."/>
            <person name="Guy L."/>
            <person name="Ettema T.J."/>
        </authorList>
    </citation>
    <scope>NUCLEOTIDE SEQUENCE</scope>
</reference>
<proteinExistence type="predicted"/>
<organism evidence="3">
    <name type="scientific">marine sediment metagenome</name>
    <dbReference type="NCBI Taxonomy" id="412755"/>
    <lineage>
        <taxon>unclassified sequences</taxon>
        <taxon>metagenomes</taxon>
        <taxon>ecological metagenomes</taxon>
    </lineage>
</organism>
<evidence type="ECO:0000313" key="2">
    <source>
        <dbReference type="EMBL" id="KKM87082.1"/>
    </source>
</evidence>
<evidence type="ECO:0000313" key="1">
    <source>
        <dbReference type="EMBL" id="KKM69743.1"/>
    </source>
</evidence>
<comment type="caution">
    <text evidence="3">The sequence shown here is derived from an EMBL/GenBank/DDBJ whole genome shotgun (WGS) entry which is preliminary data.</text>
</comment>
<gene>
    <name evidence="3" type="ORF">LCGC14_0954420</name>
    <name evidence="2" type="ORF">LCGC14_1272530</name>
    <name evidence="1" type="ORF">LCGC14_1447710</name>
</gene>
<protein>
    <submittedName>
        <fullName evidence="3">Uncharacterized protein</fullName>
    </submittedName>
</protein>
<dbReference type="EMBL" id="LAZR01007155">
    <property type="protein sequence ID" value="KKM87082.1"/>
    <property type="molecule type" value="Genomic_DNA"/>
</dbReference>
<dbReference type="AlphaFoldDB" id="A0A0F9P2F1"/>
<name>A0A0F9P2F1_9ZZZZ</name>